<comment type="caution">
    <text evidence="2">The sequence shown here is derived from an EMBL/GenBank/DDBJ whole genome shotgun (WGS) entry which is preliminary data.</text>
</comment>
<proteinExistence type="predicted"/>
<keyword evidence="3" id="KW-1185">Reference proteome</keyword>
<protein>
    <submittedName>
        <fullName evidence="2">Uncharacterized protein</fullName>
    </submittedName>
</protein>
<feature type="compositionally biased region" description="Basic and acidic residues" evidence="1">
    <location>
        <begin position="57"/>
        <end position="73"/>
    </location>
</feature>
<gene>
    <name evidence="2" type="ORF">F5X68DRAFT_43670</name>
</gene>
<name>A0A9P8V459_9PEZI</name>
<accession>A0A9P8V459</accession>
<organism evidence="2 3">
    <name type="scientific">Plectosphaerella plurivora</name>
    <dbReference type="NCBI Taxonomy" id="936078"/>
    <lineage>
        <taxon>Eukaryota</taxon>
        <taxon>Fungi</taxon>
        <taxon>Dikarya</taxon>
        <taxon>Ascomycota</taxon>
        <taxon>Pezizomycotina</taxon>
        <taxon>Sordariomycetes</taxon>
        <taxon>Hypocreomycetidae</taxon>
        <taxon>Glomerellales</taxon>
        <taxon>Plectosphaerellaceae</taxon>
        <taxon>Plectosphaerella</taxon>
    </lineage>
</organism>
<sequence>MTGESRHRRFWTLTRLARSRETLSTSFLSGWLAIPCPDPVLCLSATSSVYGTSSPGRGRDQASKEDRRVRRDVAPLASRAVTLTGQGRRRTGQTGQDGVPGTGPAEEMNPRRRQHPPIPSCRCSSCAASSSTVHAVVLPGGSQLEGLEQGGMKLPTYPQTGRDALSEGPPGAQIMIYGGPNR</sequence>
<evidence type="ECO:0000256" key="1">
    <source>
        <dbReference type="SAM" id="MobiDB-lite"/>
    </source>
</evidence>
<dbReference type="EMBL" id="JAGSXJ010000028">
    <property type="protein sequence ID" value="KAH6671594.1"/>
    <property type="molecule type" value="Genomic_DNA"/>
</dbReference>
<feature type="region of interest" description="Disordered" evidence="1">
    <location>
        <begin position="48"/>
        <end position="116"/>
    </location>
</feature>
<evidence type="ECO:0000313" key="2">
    <source>
        <dbReference type="EMBL" id="KAH6671594.1"/>
    </source>
</evidence>
<dbReference type="AlphaFoldDB" id="A0A9P8V459"/>
<evidence type="ECO:0000313" key="3">
    <source>
        <dbReference type="Proteomes" id="UP000770015"/>
    </source>
</evidence>
<dbReference type="Proteomes" id="UP000770015">
    <property type="component" value="Unassembled WGS sequence"/>
</dbReference>
<reference evidence="2" key="1">
    <citation type="journal article" date="2021" name="Nat. Commun.">
        <title>Genetic determinants of endophytism in the Arabidopsis root mycobiome.</title>
        <authorList>
            <person name="Mesny F."/>
            <person name="Miyauchi S."/>
            <person name="Thiergart T."/>
            <person name="Pickel B."/>
            <person name="Atanasova L."/>
            <person name="Karlsson M."/>
            <person name="Huettel B."/>
            <person name="Barry K.W."/>
            <person name="Haridas S."/>
            <person name="Chen C."/>
            <person name="Bauer D."/>
            <person name="Andreopoulos W."/>
            <person name="Pangilinan J."/>
            <person name="LaButti K."/>
            <person name="Riley R."/>
            <person name="Lipzen A."/>
            <person name="Clum A."/>
            <person name="Drula E."/>
            <person name="Henrissat B."/>
            <person name="Kohler A."/>
            <person name="Grigoriev I.V."/>
            <person name="Martin F.M."/>
            <person name="Hacquard S."/>
        </authorList>
    </citation>
    <scope>NUCLEOTIDE SEQUENCE</scope>
    <source>
        <strain evidence="2">MPI-SDFR-AT-0117</strain>
    </source>
</reference>